<proteinExistence type="predicted"/>
<dbReference type="InterPro" id="IPR007373">
    <property type="entry name" value="Thiamin_PyroPKinase_B1-bd"/>
</dbReference>
<dbReference type="PANTHER" id="PTHR41299">
    <property type="entry name" value="THIAMINE PYROPHOSPHOKINASE"/>
    <property type="match status" value="1"/>
</dbReference>
<keyword evidence="2" id="KW-0547">Nucleotide-binding</keyword>
<reference evidence="8" key="1">
    <citation type="submission" date="2018-05" db="EMBL/GenBank/DDBJ databases">
        <title>Pseudarcicella sp. HME7025 Genome sequencing and assembly.</title>
        <authorList>
            <person name="Kim H."/>
            <person name="Kang H."/>
            <person name="Joh K."/>
        </authorList>
    </citation>
    <scope>NUCLEOTIDE SEQUENCE [LARGE SCALE GENOMIC DNA]</scope>
    <source>
        <strain evidence="8">HME7025</strain>
    </source>
</reference>
<feature type="domain" description="Thiamin pyrophosphokinase thiamin-binding" evidence="6">
    <location>
        <begin position="141"/>
        <end position="213"/>
    </location>
</feature>
<sequence>MSSHHIIRDKQEPALIIANGEACSMAILEQLLEWSPMVIVLDGALERVIELGIKVDVWLGDFDRSFSSGMNYDDYPLKKVHTPDQLYTDLEKAFHYLIEEGFPAVNVVWAAGKRMDHTLNNFHSMARYGRDLKIVMIDDYSVSYLLPPVFEKWYPEGTSISLMPMAEAKQISSSGLLYELDRLDLCIGQRTGSSNVTKADGMVKITYESGQLLLMECHD</sequence>
<dbReference type="Pfam" id="PF04265">
    <property type="entry name" value="TPK_B1_binding"/>
    <property type="match status" value="1"/>
</dbReference>
<evidence type="ECO:0000313" key="8">
    <source>
        <dbReference type="Proteomes" id="UP000245468"/>
    </source>
</evidence>
<keyword evidence="1 7" id="KW-0808">Transferase</keyword>
<evidence type="ECO:0000256" key="5">
    <source>
        <dbReference type="NCBIfam" id="TIGR01378"/>
    </source>
</evidence>
<dbReference type="SUPFAM" id="SSF63999">
    <property type="entry name" value="Thiamin pyrophosphokinase, catalytic domain"/>
    <property type="match status" value="1"/>
</dbReference>
<dbReference type="SMART" id="SM00983">
    <property type="entry name" value="TPK_B1_binding"/>
    <property type="match status" value="1"/>
</dbReference>
<dbReference type="Proteomes" id="UP000245468">
    <property type="component" value="Chromosome"/>
</dbReference>
<dbReference type="EMBL" id="CP029346">
    <property type="protein sequence ID" value="AWL09746.1"/>
    <property type="molecule type" value="Genomic_DNA"/>
</dbReference>
<gene>
    <name evidence="7" type="primary">thiN</name>
    <name evidence="7" type="ORF">HME7025_01896</name>
</gene>
<dbReference type="GO" id="GO:0005524">
    <property type="term" value="F:ATP binding"/>
    <property type="evidence" value="ECO:0007669"/>
    <property type="project" value="UniProtKB-KW"/>
</dbReference>
<dbReference type="SUPFAM" id="SSF63862">
    <property type="entry name" value="Thiamin pyrophosphokinase, substrate-binding domain"/>
    <property type="match status" value="1"/>
</dbReference>
<dbReference type="GO" id="GO:0006772">
    <property type="term" value="P:thiamine metabolic process"/>
    <property type="evidence" value="ECO:0007669"/>
    <property type="project" value="UniProtKB-UniRule"/>
</dbReference>
<dbReference type="GO" id="GO:0004788">
    <property type="term" value="F:thiamine diphosphokinase activity"/>
    <property type="evidence" value="ECO:0007669"/>
    <property type="project" value="UniProtKB-UniRule"/>
</dbReference>
<keyword evidence="4" id="KW-0067">ATP-binding</keyword>
<dbReference type="EC" id="2.7.6.2" evidence="5"/>
<dbReference type="Pfam" id="PF04263">
    <property type="entry name" value="TPK_catalytic"/>
    <property type="match status" value="1"/>
</dbReference>
<dbReference type="PANTHER" id="PTHR41299:SF1">
    <property type="entry name" value="THIAMINE PYROPHOSPHOKINASE"/>
    <property type="match status" value="1"/>
</dbReference>
<dbReference type="KEGG" id="psez:HME7025_01896"/>
<keyword evidence="3 7" id="KW-0418">Kinase</keyword>
<dbReference type="InterPro" id="IPR036759">
    <property type="entry name" value="TPK_catalytic_sf"/>
</dbReference>
<dbReference type="RefSeq" id="WP_109323411.1">
    <property type="nucleotide sequence ID" value="NZ_CP029346.1"/>
</dbReference>
<evidence type="ECO:0000256" key="1">
    <source>
        <dbReference type="ARBA" id="ARBA00022679"/>
    </source>
</evidence>
<dbReference type="OrthoDB" id="1132102at2"/>
<dbReference type="InterPro" id="IPR036371">
    <property type="entry name" value="TPK_B1-bd_sf"/>
</dbReference>
<dbReference type="NCBIfam" id="TIGR01378">
    <property type="entry name" value="thi_PPkinase"/>
    <property type="match status" value="1"/>
</dbReference>
<dbReference type="GO" id="GO:0009229">
    <property type="term" value="P:thiamine diphosphate biosynthetic process"/>
    <property type="evidence" value="ECO:0007669"/>
    <property type="project" value="InterPro"/>
</dbReference>
<evidence type="ECO:0000259" key="6">
    <source>
        <dbReference type="SMART" id="SM00983"/>
    </source>
</evidence>
<protein>
    <recommendedName>
        <fullName evidence="5">Thiamine diphosphokinase</fullName>
        <ecNumber evidence="5">2.7.6.2</ecNumber>
    </recommendedName>
</protein>
<evidence type="ECO:0000313" key="7">
    <source>
        <dbReference type="EMBL" id="AWL09746.1"/>
    </source>
</evidence>
<dbReference type="InterPro" id="IPR053149">
    <property type="entry name" value="TPK"/>
</dbReference>
<dbReference type="InterPro" id="IPR006282">
    <property type="entry name" value="Thi_PPkinase"/>
</dbReference>
<dbReference type="CDD" id="cd07995">
    <property type="entry name" value="TPK"/>
    <property type="match status" value="1"/>
</dbReference>
<dbReference type="Gene3D" id="3.40.50.10240">
    <property type="entry name" value="Thiamin pyrophosphokinase, catalytic domain"/>
    <property type="match status" value="1"/>
</dbReference>
<accession>A0A2S2DWK6</accession>
<organism evidence="7 8">
    <name type="scientific">Aquirufa nivalisilvae</name>
    <dbReference type="NCBI Taxonomy" id="2516557"/>
    <lineage>
        <taxon>Bacteria</taxon>
        <taxon>Pseudomonadati</taxon>
        <taxon>Bacteroidota</taxon>
        <taxon>Cytophagia</taxon>
        <taxon>Cytophagales</taxon>
        <taxon>Flectobacillaceae</taxon>
        <taxon>Aquirufa</taxon>
    </lineage>
</organism>
<dbReference type="GO" id="GO:0030975">
    <property type="term" value="F:thiamine binding"/>
    <property type="evidence" value="ECO:0007669"/>
    <property type="project" value="InterPro"/>
</dbReference>
<evidence type="ECO:0000256" key="3">
    <source>
        <dbReference type="ARBA" id="ARBA00022777"/>
    </source>
</evidence>
<name>A0A2S2DWK6_9BACT</name>
<evidence type="ECO:0000256" key="2">
    <source>
        <dbReference type="ARBA" id="ARBA00022741"/>
    </source>
</evidence>
<dbReference type="InterPro" id="IPR007371">
    <property type="entry name" value="TPK_catalytic"/>
</dbReference>
<dbReference type="GO" id="GO:0016301">
    <property type="term" value="F:kinase activity"/>
    <property type="evidence" value="ECO:0007669"/>
    <property type="project" value="UniProtKB-KW"/>
</dbReference>
<dbReference type="AlphaFoldDB" id="A0A2S2DWK6"/>
<keyword evidence="8" id="KW-1185">Reference proteome</keyword>
<evidence type="ECO:0000256" key="4">
    <source>
        <dbReference type="ARBA" id="ARBA00022840"/>
    </source>
</evidence>